<keyword evidence="1" id="KW-0732">Signal</keyword>
<reference evidence="4 5" key="1">
    <citation type="submission" date="2023-08" db="EMBL/GenBank/DDBJ databases">
        <title>Draft genome sequence of Algoriphagus taiwanensis.</title>
        <authorList>
            <person name="Takatani N."/>
            <person name="Hosokawa M."/>
            <person name="Sawabe T."/>
        </authorList>
    </citation>
    <scope>NUCLEOTIDE SEQUENCE [LARGE SCALE GENOMIC DNA]</scope>
    <source>
        <strain evidence="4 5">JCM 19755</strain>
    </source>
</reference>
<proteinExistence type="predicted"/>
<feature type="domain" description="Rhamnogalacturonan lyase" evidence="3">
    <location>
        <begin position="160"/>
        <end position="205"/>
    </location>
</feature>
<feature type="domain" description="SbsA Ig-like" evidence="2">
    <location>
        <begin position="31"/>
        <end position="131"/>
    </location>
</feature>
<organism evidence="4 5">
    <name type="scientific">Algoriphagus taiwanensis</name>
    <dbReference type="NCBI Taxonomy" id="1445656"/>
    <lineage>
        <taxon>Bacteria</taxon>
        <taxon>Pseudomonadati</taxon>
        <taxon>Bacteroidota</taxon>
        <taxon>Cytophagia</taxon>
        <taxon>Cytophagales</taxon>
        <taxon>Cyclobacteriaceae</taxon>
        <taxon>Algoriphagus</taxon>
    </lineage>
</organism>
<gene>
    <name evidence="4" type="ORF">Ataiwa_21930</name>
</gene>
<evidence type="ECO:0000256" key="1">
    <source>
        <dbReference type="ARBA" id="ARBA00022729"/>
    </source>
</evidence>
<evidence type="ECO:0000259" key="3">
    <source>
        <dbReference type="Pfam" id="PF14686"/>
    </source>
</evidence>
<dbReference type="RefSeq" id="WP_338228752.1">
    <property type="nucleotide sequence ID" value="NZ_BTPE01000006.1"/>
</dbReference>
<dbReference type="InterPro" id="IPR029413">
    <property type="entry name" value="RG-lyase_II"/>
</dbReference>
<accession>A0ABQ6Q199</accession>
<dbReference type="PROSITE" id="PS51257">
    <property type="entry name" value="PROKAR_LIPOPROTEIN"/>
    <property type="match status" value="1"/>
</dbReference>
<evidence type="ECO:0000259" key="2">
    <source>
        <dbReference type="Pfam" id="PF13205"/>
    </source>
</evidence>
<evidence type="ECO:0000313" key="4">
    <source>
        <dbReference type="EMBL" id="GMQ33921.1"/>
    </source>
</evidence>
<dbReference type="Proteomes" id="UP001307705">
    <property type="component" value="Unassembled WGS sequence"/>
</dbReference>
<comment type="caution">
    <text evidence="4">The sequence shown here is derived from an EMBL/GenBank/DDBJ whole genome shotgun (WGS) entry which is preliminary data.</text>
</comment>
<evidence type="ECO:0000313" key="5">
    <source>
        <dbReference type="Proteomes" id="UP001307705"/>
    </source>
</evidence>
<dbReference type="InterPro" id="IPR032812">
    <property type="entry name" value="SbsA_Ig"/>
</dbReference>
<keyword evidence="5" id="KW-1185">Reference proteome</keyword>
<protein>
    <submittedName>
        <fullName evidence="4">Ig-like domain-containing protein</fullName>
    </submittedName>
</protein>
<sequence>MRNLKPLIYFILIGTIYSCAKISAPLGGPVDEDPPKLLEANPTDQSLNIKPEELVLTFDEYVQLDNPSKGIIITPRINKEEVIFSANKNKITVALNQELEENTTYVFDFQKSVVDVSEKNPAENLKLVFSTTDYIDSLSISGRVDYIFPPNKMDYKNVLVGIYPLNDTTDVFTANPYYLSQVDTSGNFSISNIKNGLYRAYAWKDDNGNLKAEFKNEEYDFLVDTLHIENNISAIQFNLSKADLTPIRILRTSNFGRNFDLILNKNAVQPTINQESLGEEYFFIESDKRIRIYPNTAKEDSIAFPIQLQDSTGFKVDTLIYAKFPETDRKPEKLTITANSGKNFFGKLDVELKFNKPVLAINTDSLFVKYDSASLFKINPTDFYFTDSTKRDLLKISLTIPDSISKEIFTLIAADSTFKDIEDQFNESVLEANYRKLKRESLADGISGRIEGASPPFILQVLDTKNQIIREEYLDSQDFEIKLIEPGTFQLRVIEDRNGNRRWDPSNILEKRLAERVFFFKGEDGKDQIIIRSGWTLEDQVIVASPPTGINTGKKPVDN</sequence>
<name>A0ABQ6Q199_9BACT</name>
<dbReference type="Pfam" id="PF13205">
    <property type="entry name" value="Big_5"/>
    <property type="match status" value="1"/>
</dbReference>
<dbReference type="Pfam" id="PF14686">
    <property type="entry name" value="fn3_3"/>
    <property type="match status" value="1"/>
</dbReference>
<dbReference type="EMBL" id="BTPE01000006">
    <property type="protein sequence ID" value="GMQ33921.1"/>
    <property type="molecule type" value="Genomic_DNA"/>
</dbReference>